<dbReference type="PANTHER" id="PTHR39159:SF1">
    <property type="entry name" value="UPF0374 PROTEIN YGAC"/>
    <property type="match status" value="1"/>
</dbReference>
<dbReference type="InterPro" id="IPR007295">
    <property type="entry name" value="DUF402"/>
</dbReference>
<organism evidence="5 6">
    <name type="scientific">Marinithermofilum abyssi</name>
    <dbReference type="NCBI Taxonomy" id="1571185"/>
    <lineage>
        <taxon>Bacteria</taxon>
        <taxon>Bacillati</taxon>
        <taxon>Bacillota</taxon>
        <taxon>Bacilli</taxon>
        <taxon>Bacillales</taxon>
        <taxon>Thermoactinomycetaceae</taxon>
        <taxon>Marinithermofilum</taxon>
    </lineage>
</organism>
<keyword evidence="6" id="KW-1185">Reference proteome</keyword>
<dbReference type="InterPro" id="IPR016882">
    <property type="entry name" value="SA1684"/>
</dbReference>
<name>A0A8J2VJ03_9BACL</name>
<dbReference type="Gene3D" id="2.40.380.10">
    <property type="entry name" value="FomD-like"/>
    <property type="match status" value="1"/>
</dbReference>
<dbReference type="EMBL" id="BMHQ01000013">
    <property type="protein sequence ID" value="GGE26778.1"/>
    <property type="molecule type" value="Genomic_DNA"/>
</dbReference>
<keyword evidence="3" id="KW-0460">Magnesium</keyword>
<gene>
    <name evidence="5" type="primary">ygaC</name>
    <name evidence="5" type="ORF">GCM10011571_31250</name>
</gene>
<sequence length="196" mass="23455">MDRELEALMKLTKGQIIRIESIKHDGSFHRSWDRSVVLEDRGDSLLLANKDVKVTEKDGHTWVSHGLAVCQFHRKRWFNTILLYDGKKFQLFYCNIASPVQMAGPCLKYVDYDLDLVVDSDLRYRWLDREEFEINRKRMQYPARVIREVNRAVRELERRVREGSEPFTQRFVEKGHHLFSHMDQSVWGETRRNENK</sequence>
<dbReference type="GO" id="GO:0016787">
    <property type="term" value="F:hydrolase activity"/>
    <property type="evidence" value="ECO:0007669"/>
    <property type="project" value="UniProtKB-KW"/>
</dbReference>
<evidence type="ECO:0000256" key="3">
    <source>
        <dbReference type="ARBA" id="ARBA00022842"/>
    </source>
</evidence>
<reference evidence="5" key="1">
    <citation type="journal article" date="2014" name="Int. J. Syst. Evol. Microbiol.">
        <title>Complete genome sequence of Corynebacterium casei LMG S-19264T (=DSM 44701T), isolated from a smear-ripened cheese.</title>
        <authorList>
            <consortium name="US DOE Joint Genome Institute (JGI-PGF)"/>
            <person name="Walter F."/>
            <person name="Albersmeier A."/>
            <person name="Kalinowski J."/>
            <person name="Ruckert C."/>
        </authorList>
    </citation>
    <scope>NUCLEOTIDE SEQUENCE</scope>
    <source>
        <strain evidence="5">CGMCC 1.15179</strain>
    </source>
</reference>
<proteinExistence type="predicted"/>
<comment type="caution">
    <text evidence="5">The sequence shown here is derived from an EMBL/GenBank/DDBJ whole genome shotgun (WGS) entry which is preliminary data.</text>
</comment>
<protein>
    <submittedName>
        <fullName evidence="5">UPF0374 protein YgaC</fullName>
    </submittedName>
</protein>
<dbReference type="Pfam" id="PF04167">
    <property type="entry name" value="DUF402"/>
    <property type="match status" value="1"/>
</dbReference>
<evidence type="ECO:0000313" key="5">
    <source>
        <dbReference type="EMBL" id="GGE26778.1"/>
    </source>
</evidence>
<evidence type="ECO:0000256" key="2">
    <source>
        <dbReference type="ARBA" id="ARBA00022801"/>
    </source>
</evidence>
<dbReference type="PIRSF" id="PIRSF028345">
    <property type="entry name" value="UCP028345"/>
    <property type="match status" value="1"/>
</dbReference>
<dbReference type="InterPro" id="IPR035930">
    <property type="entry name" value="FomD-like_sf"/>
</dbReference>
<dbReference type="GO" id="GO:0046872">
    <property type="term" value="F:metal ion binding"/>
    <property type="evidence" value="ECO:0007669"/>
    <property type="project" value="UniProtKB-KW"/>
</dbReference>
<dbReference type="PANTHER" id="PTHR39159">
    <property type="match status" value="1"/>
</dbReference>
<evidence type="ECO:0000259" key="4">
    <source>
        <dbReference type="Pfam" id="PF04167"/>
    </source>
</evidence>
<feature type="domain" description="DUF402" evidence="4">
    <location>
        <begin position="25"/>
        <end position="163"/>
    </location>
</feature>
<dbReference type="AlphaFoldDB" id="A0A8J2VJ03"/>
<evidence type="ECO:0000313" key="6">
    <source>
        <dbReference type="Proteomes" id="UP000625210"/>
    </source>
</evidence>
<keyword evidence="2" id="KW-0378">Hydrolase</keyword>
<evidence type="ECO:0000256" key="1">
    <source>
        <dbReference type="ARBA" id="ARBA00022723"/>
    </source>
</evidence>
<dbReference type="SUPFAM" id="SSF159234">
    <property type="entry name" value="FomD-like"/>
    <property type="match status" value="1"/>
</dbReference>
<keyword evidence="1" id="KW-0479">Metal-binding</keyword>
<accession>A0A8J2VJ03</accession>
<dbReference type="InterPro" id="IPR050212">
    <property type="entry name" value="Ntdp-like"/>
</dbReference>
<dbReference type="Proteomes" id="UP000625210">
    <property type="component" value="Unassembled WGS sequence"/>
</dbReference>
<reference evidence="5" key="2">
    <citation type="submission" date="2020-09" db="EMBL/GenBank/DDBJ databases">
        <authorList>
            <person name="Sun Q."/>
            <person name="Zhou Y."/>
        </authorList>
    </citation>
    <scope>NUCLEOTIDE SEQUENCE</scope>
    <source>
        <strain evidence="5">CGMCC 1.15179</strain>
    </source>
</reference>